<evidence type="ECO:0000256" key="12">
    <source>
        <dbReference type="ARBA" id="ARBA00023157"/>
    </source>
</evidence>
<dbReference type="InterPro" id="IPR002016">
    <property type="entry name" value="Haem_peroxidase"/>
</dbReference>
<dbReference type="Gene3D" id="1.10.520.10">
    <property type="match status" value="1"/>
</dbReference>
<dbReference type="GO" id="GO:0020037">
    <property type="term" value="F:heme binding"/>
    <property type="evidence" value="ECO:0007669"/>
    <property type="project" value="InterPro"/>
</dbReference>
<dbReference type="AlphaFoldDB" id="A0AAV6HPX3"/>
<keyword evidence="11 16" id="KW-0408">Iron</keyword>
<feature type="binding site" evidence="16">
    <location>
        <position position="134"/>
    </location>
    <ligand>
        <name>Ca(2+)</name>
        <dbReference type="ChEBI" id="CHEBI:29108"/>
        <label>1</label>
    </ligand>
</feature>
<evidence type="ECO:0000256" key="16">
    <source>
        <dbReference type="PIRSR" id="PIRSR600823-3"/>
    </source>
</evidence>
<feature type="chain" id="PRO_5043966759" description="peroxidase" evidence="21">
    <location>
        <begin position="22"/>
        <end position="464"/>
    </location>
</feature>
<feature type="binding site" evidence="16">
    <location>
        <position position="136"/>
    </location>
    <ligand>
        <name>Ca(2+)</name>
        <dbReference type="ChEBI" id="CHEBI:29108"/>
        <label>1</label>
    </ligand>
</feature>
<comment type="cofactor">
    <cofactor evidence="16">
        <name>Ca(2+)</name>
        <dbReference type="ChEBI" id="CHEBI:29108"/>
    </cofactor>
    <text evidence="16">Binds 2 calcium ions per subunit.</text>
</comment>
<evidence type="ECO:0000256" key="11">
    <source>
        <dbReference type="ARBA" id="ARBA00023004"/>
    </source>
</evidence>
<feature type="disulfide bond" evidence="18">
    <location>
        <begin position="128"/>
        <end position="133"/>
    </location>
</feature>
<evidence type="ECO:0000256" key="8">
    <source>
        <dbReference type="ARBA" id="ARBA00022737"/>
    </source>
</evidence>
<keyword evidence="24" id="KW-1185">Reference proteome</keyword>
<dbReference type="Pfam" id="PF00141">
    <property type="entry name" value="peroxidase"/>
    <property type="match status" value="1"/>
</dbReference>
<feature type="binding site" evidence="16">
    <location>
        <position position="308"/>
    </location>
    <ligand>
        <name>Ca(2+)</name>
        <dbReference type="ChEBI" id="CHEBI:29108"/>
        <label>2</label>
    </ligand>
</feature>
<keyword evidence="10" id="KW-0560">Oxidoreductase</keyword>
<comment type="caution">
    <text evidence="23">The sequence shown here is derived from an EMBL/GenBank/DDBJ whole genome shotgun (WGS) entry which is preliminary data.</text>
</comment>
<dbReference type="InterPro" id="IPR010255">
    <property type="entry name" value="Haem_peroxidase_sf"/>
</dbReference>
<keyword evidence="12 18" id="KW-1015">Disulfide bond</keyword>
<evidence type="ECO:0000256" key="14">
    <source>
        <dbReference type="PIRSR" id="PIRSR600823-1"/>
    </source>
</evidence>
<name>A0AAV6HPX3_9ERIC</name>
<dbReference type="GO" id="GO:0140825">
    <property type="term" value="F:lactoperoxidase activity"/>
    <property type="evidence" value="ECO:0007669"/>
    <property type="project" value="UniProtKB-EC"/>
</dbReference>
<protein>
    <recommendedName>
        <fullName evidence="3">peroxidase</fullName>
        <ecNumber evidence="3">1.11.1.7</ecNumber>
    </recommendedName>
</protein>
<feature type="disulfide bond" evidence="18">
    <location>
        <begin position="183"/>
        <end position="377"/>
    </location>
</feature>
<feature type="disulfide bond" evidence="18">
    <location>
        <begin position="262"/>
        <end position="286"/>
    </location>
</feature>
<dbReference type="PRINTS" id="PR00458">
    <property type="entry name" value="PEROXIDASE"/>
</dbReference>
<keyword evidence="6" id="KW-0349">Heme</keyword>
<feature type="binding site" evidence="16">
    <location>
        <position position="132"/>
    </location>
    <ligand>
        <name>Ca(2+)</name>
        <dbReference type="ChEBI" id="CHEBI:29108"/>
        <label>1</label>
    </ligand>
</feature>
<dbReference type="GO" id="GO:0046872">
    <property type="term" value="F:metal ion binding"/>
    <property type="evidence" value="ECO:0007669"/>
    <property type="project" value="UniProtKB-KW"/>
</dbReference>
<organism evidence="23 24">
    <name type="scientific">Rhododendron griersonianum</name>
    <dbReference type="NCBI Taxonomy" id="479676"/>
    <lineage>
        <taxon>Eukaryota</taxon>
        <taxon>Viridiplantae</taxon>
        <taxon>Streptophyta</taxon>
        <taxon>Embryophyta</taxon>
        <taxon>Tracheophyta</taxon>
        <taxon>Spermatophyta</taxon>
        <taxon>Magnoliopsida</taxon>
        <taxon>eudicotyledons</taxon>
        <taxon>Gunneridae</taxon>
        <taxon>Pentapetalae</taxon>
        <taxon>asterids</taxon>
        <taxon>Ericales</taxon>
        <taxon>Ericaceae</taxon>
        <taxon>Ericoideae</taxon>
        <taxon>Rhodoreae</taxon>
        <taxon>Rhododendron</taxon>
    </lineage>
</organism>
<feature type="binding site" evidence="15">
    <location>
        <position position="225"/>
    </location>
    <ligand>
        <name>substrate</name>
    </ligand>
</feature>
<feature type="active site" description="Proton acceptor" evidence="14">
    <location>
        <position position="126"/>
    </location>
</feature>
<evidence type="ECO:0000256" key="1">
    <source>
        <dbReference type="ARBA" id="ARBA00000189"/>
    </source>
</evidence>
<evidence type="ECO:0000256" key="2">
    <source>
        <dbReference type="ARBA" id="ARBA00002322"/>
    </source>
</evidence>
<feature type="compositionally biased region" description="Pro residues" evidence="20">
    <location>
        <begin position="438"/>
        <end position="450"/>
    </location>
</feature>
<sequence>MLLSGLSKLLCILQCISLAFAILDPIDFLALQSIRKSLDDMPGSNYFSTWDFTSDPCNFAGVYCDGDKVIALNLSDPKGGGAVEFRCGDLSYGGRSGIFDIVRGIVQKAIDCDPRMGASLLRLHFHDCWVNGCDGSVLLVNIDDFVGEQSAIPNINSLRGFDVIAAIKSALNEKCLCGNVVSCADILAIAASQSVEILGGPSYQVLLGRKDSLTANVTAANVDLPSPFSNFTTLIANFKKKGFGIQELVPLSGAHTIGRARCGTFTSRLKDSDINTAFAAGLNESCTANAAARGNFTVPLDNTTTVFDTVYFQMLEEKMGLFRSDQALYSGGNQTSANLVKSYSSNQAAFWGDFASAVIKMGNLPPSSSNGQIRCNCSIPNNIYPANSVLNLLPPICPFTLFTCPSCPLVSLSSLFNIGTPPTYCSSPVTYSPSPGSTSPPPPPPPPPGTSSPYPGSTSPPPNY</sequence>
<comment type="catalytic activity">
    <reaction evidence="1">
        <text>2 a phenolic donor + H2O2 = 2 a phenolic radical donor + 2 H2O</text>
        <dbReference type="Rhea" id="RHEA:56136"/>
        <dbReference type="ChEBI" id="CHEBI:15377"/>
        <dbReference type="ChEBI" id="CHEBI:16240"/>
        <dbReference type="ChEBI" id="CHEBI:139520"/>
        <dbReference type="ChEBI" id="CHEBI:139521"/>
        <dbReference type="EC" id="1.11.1.7"/>
    </reaction>
</comment>
<comment type="similarity">
    <text evidence="19">Belongs to the peroxidase family.</text>
</comment>
<evidence type="ECO:0000256" key="5">
    <source>
        <dbReference type="ARBA" id="ARBA00022614"/>
    </source>
</evidence>
<dbReference type="FunFam" id="1.10.420.10:FF:000006">
    <property type="entry name" value="Peroxidase"/>
    <property type="match status" value="1"/>
</dbReference>
<dbReference type="GO" id="GO:0042744">
    <property type="term" value="P:hydrogen peroxide catabolic process"/>
    <property type="evidence" value="ECO:0007669"/>
    <property type="project" value="InterPro"/>
</dbReference>
<dbReference type="EMBL" id="JACTNZ010000013">
    <property type="protein sequence ID" value="KAG5515019.1"/>
    <property type="molecule type" value="Genomic_DNA"/>
</dbReference>
<evidence type="ECO:0000256" key="20">
    <source>
        <dbReference type="SAM" id="MobiDB-lite"/>
    </source>
</evidence>
<keyword evidence="21" id="KW-0732">Signal</keyword>
<feature type="binding site" evidence="16">
    <location>
        <position position="301"/>
    </location>
    <ligand>
        <name>Ca(2+)</name>
        <dbReference type="ChEBI" id="CHEBI:29108"/>
        <label>2</label>
    </ligand>
</feature>
<evidence type="ECO:0000313" key="24">
    <source>
        <dbReference type="Proteomes" id="UP000823749"/>
    </source>
</evidence>
<proteinExistence type="inferred from homology"/>
<evidence type="ECO:0000256" key="13">
    <source>
        <dbReference type="ARBA" id="ARBA00023180"/>
    </source>
</evidence>
<dbReference type="PROSITE" id="PS00436">
    <property type="entry name" value="PEROXIDASE_2"/>
    <property type="match status" value="1"/>
</dbReference>
<evidence type="ECO:0000256" key="18">
    <source>
        <dbReference type="PIRSR" id="PIRSR600823-5"/>
    </source>
</evidence>
<dbReference type="PRINTS" id="PR00461">
    <property type="entry name" value="PLPEROXIDASE"/>
</dbReference>
<dbReference type="GO" id="GO:0006979">
    <property type="term" value="P:response to oxidative stress"/>
    <property type="evidence" value="ECO:0007669"/>
    <property type="project" value="InterPro"/>
</dbReference>
<evidence type="ECO:0000256" key="9">
    <source>
        <dbReference type="ARBA" id="ARBA00022837"/>
    </source>
</evidence>
<evidence type="ECO:0000256" key="17">
    <source>
        <dbReference type="PIRSR" id="PIRSR600823-4"/>
    </source>
</evidence>
<keyword evidence="8" id="KW-0677">Repeat</keyword>
<dbReference type="InterPro" id="IPR033905">
    <property type="entry name" value="Secretory_peroxidase"/>
</dbReference>
<feature type="binding site" evidence="16">
    <location>
        <position position="304"/>
    </location>
    <ligand>
        <name>Ca(2+)</name>
        <dbReference type="ChEBI" id="CHEBI:29108"/>
        <label>2</label>
    </ligand>
</feature>
<dbReference type="Gene3D" id="1.10.420.10">
    <property type="entry name" value="Peroxidase, domain 2"/>
    <property type="match status" value="1"/>
</dbReference>
<keyword evidence="9 16" id="KW-0106">Calcium</keyword>
<dbReference type="InterPro" id="IPR019794">
    <property type="entry name" value="Peroxidases_AS"/>
</dbReference>
<dbReference type="Proteomes" id="UP000823749">
    <property type="component" value="Chromosome 13"/>
</dbReference>
<feature type="binding site" evidence="16">
    <location>
        <position position="127"/>
    </location>
    <ligand>
        <name>Ca(2+)</name>
        <dbReference type="ChEBI" id="CHEBI:29108"/>
        <label>1</label>
    </ligand>
</feature>
<feature type="domain" description="Plant heme peroxidase family profile" evidence="22">
    <location>
        <begin position="100"/>
        <end position="381"/>
    </location>
</feature>
<feature type="binding site" description="axial binding residue" evidence="16">
    <location>
        <position position="255"/>
    </location>
    <ligand>
        <name>heme b</name>
        <dbReference type="ChEBI" id="CHEBI:60344"/>
    </ligand>
    <ligandPart>
        <name>Fe</name>
        <dbReference type="ChEBI" id="CHEBI:18248"/>
    </ligandPart>
</feature>
<evidence type="ECO:0000256" key="6">
    <source>
        <dbReference type="ARBA" id="ARBA00022617"/>
    </source>
</evidence>
<dbReference type="PANTHER" id="PTHR31388">
    <property type="entry name" value="PEROXIDASE 72-RELATED"/>
    <property type="match status" value="1"/>
</dbReference>
<gene>
    <name evidence="23" type="ORF">RHGRI_036153</name>
</gene>
<keyword evidence="4" id="KW-0575">Peroxidase</keyword>
<keyword evidence="7 16" id="KW-0479">Metal-binding</keyword>
<dbReference type="PANTHER" id="PTHR31388:SF5">
    <property type="entry name" value="PEROXIDASE"/>
    <property type="match status" value="1"/>
</dbReference>
<keyword evidence="13" id="KW-0325">Glycoprotein</keyword>
<feature type="binding site" evidence="16">
    <location>
        <position position="256"/>
    </location>
    <ligand>
        <name>Ca(2+)</name>
        <dbReference type="ChEBI" id="CHEBI:29108"/>
        <label>2</label>
    </ligand>
</feature>
<feature type="region of interest" description="Disordered" evidence="20">
    <location>
        <begin position="429"/>
        <end position="464"/>
    </location>
</feature>
<feature type="site" description="Transition state stabilizer" evidence="17">
    <location>
        <position position="122"/>
    </location>
</feature>
<dbReference type="CDD" id="cd00693">
    <property type="entry name" value="secretory_peroxidase"/>
    <property type="match status" value="1"/>
</dbReference>
<evidence type="ECO:0000313" key="23">
    <source>
        <dbReference type="EMBL" id="KAG5515019.1"/>
    </source>
</evidence>
<evidence type="ECO:0000256" key="3">
    <source>
        <dbReference type="ARBA" id="ARBA00012313"/>
    </source>
</evidence>
<dbReference type="Pfam" id="PF08263">
    <property type="entry name" value="LRRNT_2"/>
    <property type="match status" value="1"/>
</dbReference>
<dbReference type="InterPro" id="IPR013210">
    <property type="entry name" value="LRR_N_plant-typ"/>
</dbReference>
<evidence type="ECO:0000256" key="21">
    <source>
        <dbReference type="SAM" id="SignalP"/>
    </source>
</evidence>
<dbReference type="InterPro" id="IPR000823">
    <property type="entry name" value="Peroxidase_pln"/>
</dbReference>
<keyword evidence="5" id="KW-0433">Leucine-rich repeat</keyword>
<reference evidence="23 24" key="1">
    <citation type="submission" date="2020-08" db="EMBL/GenBank/DDBJ databases">
        <title>Plant Genome Project.</title>
        <authorList>
            <person name="Zhang R.-G."/>
        </authorList>
    </citation>
    <scope>NUCLEOTIDE SEQUENCE [LARGE SCALE GENOMIC DNA]</scope>
    <source>
        <strain evidence="23">WSP0</strain>
        <tissue evidence="23">Leaf</tissue>
    </source>
</reference>
<evidence type="ECO:0000256" key="19">
    <source>
        <dbReference type="RuleBase" id="RU004241"/>
    </source>
</evidence>
<accession>A0AAV6HPX3</accession>
<evidence type="ECO:0000259" key="22">
    <source>
        <dbReference type="PROSITE" id="PS50873"/>
    </source>
</evidence>
<dbReference type="PROSITE" id="PS50873">
    <property type="entry name" value="PEROXIDASE_4"/>
    <property type="match status" value="1"/>
</dbReference>
<dbReference type="EC" id="1.11.1.7" evidence="3"/>
<evidence type="ECO:0000256" key="7">
    <source>
        <dbReference type="ARBA" id="ARBA00022723"/>
    </source>
</evidence>
<comment type="function">
    <text evidence="2">Removal of H(2)O(2), oxidation of toxic reductants, biosynthesis and degradation of lignin, suberization, auxin catabolism, response to environmental stresses such as wounding, pathogen attack and oxidative stress. These functions might be dependent on each isozyme/isoform in each plant tissue.</text>
</comment>
<evidence type="ECO:0000256" key="4">
    <source>
        <dbReference type="ARBA" id="ARBA00022559"/>
    </source>
</evidence>
<feature type="binding site" evidence="16">
    <location>
        <position position="148"/>
    </location>
    <ligand>
        <name>Ca(2+)</name>
        <dbReference type="ChEBI" id="CHEBI:29108"/>
        <label>1</label>
    </ligand>
</feature>
<evidence type="ECO:0000256" key="10">
    <source>
        <dbReference type="ARBA" id="ARBA00023002"/>
    </source>
</evidence>
<dbReference type="SUPFAM" id="SSF48113">
    <property type="entry name" value="Heme-dependent peroxidases"/>
    <property type="match status" value="1"/>
</dbReference>
<feature type="signal peptide" evidence="21">
    <location>
        <begin position="1"/>
        <end position="21"/>
    </location>
</feature>
<evidence type="ECO:0000256" key="15">
    <source>
        <dbReference type="PIRSR" id="PIRSR600823-2"/>
    </source>
</evidence>
<feature type="binding site" evidence="16">
    <location>
        <position position="130"/>
    </location>
    <ligand>
        <name>Ca(2+)</name>
        <dbReference type="ChEBI" id="CHEBI:29108"/>
        <label>1</label>
    </ligand>
</feature>
<comment type="cofactor">
    <cofactor evidence="16">
        <name>heme b</name>
        <dbReference type="ChEBI" id="CHEBI:60344"/>
    </cofactor>
    <text evidence="16">Binds 1 heme b (iron(II)-protoporphyrin IX) group per subunit.</text>
</comment>